<dbReference type="RefSeq" id="WP_380839366.1">
    <property type="nucleotide sequence ID" value="NZ_JBHSFP010000005.1"/>
</dbReference>
<dbReference type="PANTHER" id="PTHR14359:SF6">
    <property type="entry name" value="PHOSPHOPANTOTHENOYLCYSTEINE DECARBOXYLASE"/>
    <property type="match status" value="1"/>
</dbReference>
<dbReference type="EMBL" id="JBHSFP010000005">
    <property type="protein sequence ID" value="MFC4531071.1"/>
    <property type="molecule type" value="Genomic_DNA"/>
</dbReference>
<feature type="region of interest" description="Disordered" evidence="1">
    <location>
        <begin position="1"/>
        <end position="32"/>
    </location>
</feature>
<evidence type="ECO:0000313" key="3">
    <source>
        <dbReference type="EMBL" id="MFC4531071.1"/>
    </source>
</evidence>
<name>A0ABV9CD80_9ACTN</name>
<keyword evidence="4" id="KW-1185">Reference proteome</keyword>
<evidence type="ECO:0000256" key="1">
    <source>
        <dbReference type="SAM" id="MobiDB-lite"/>
    </source>
</evidence>
<comment type="caution">
    <text evidence="3">The sequence shown here is derived from an EMBL/GenBank/DDBJ whole genome shotgun (WGS) entry which is preliminary data.</text>
</comment>
<dbReference type="Gene3D" id="3.40.50.1950">
    <property type="entry name" value="Flavin prenyltransferase-like"/>
    <property type="match status" value="1"/>
</dbReference>
<protein>
    <submittedName>
        <fullName evidence="3">Flavoprotein</fullName>
    </submittedName>
</protein>
<dbReference type="InterPro" id="IPR003382">
    <property type="entry name" value="Flavoprotein"/>
</dbReference>
<organism evidence="3 4">
    <name type="scientific">Sphaerisporangium dianthi</name>
    <dbReference type="NCBI Taxonomy" id="1436120"/>
    <lineage>
        <taxon>Bacteria</taxon>
        <taxon>Bacillati</taxon>
        <taxon>Actinomycetota</taxon>
        <taxon>Actinomycetes</taxon>
        <taxon>Streptosporangiales</taxon>
        <taxon>Streptosporangiaceae</taxon>
        <taxon>Sphaerisporangium</taxon>
    </lineage>
</organism>
<dbReference type="PANTHER" id="PTHR14359">
    <property type="entry name" value="HOMO-OLIGOMERIC FLAVIN CONTAINING CYS DECARBOXYLASE FAMILY"/>
    <property type="match status" value="1"/>
</dbReference>
<dbReference type="Proteomes" id="UP001596004">
    <property type="component" value="Unassembled WGS sequence"/>
</dbReference>
<sequence length="227" mass="23376">MSGETGVLGDAVKGGTNPPGDPVSGETNLRGDPVSGETNLLVGACGAANVVNLPGYLMALRKLSGLKVHVVMTATAARFLPVETVRLLSDAAFGEGEGNFDPGHARLAAWADRFIVLPATAHTLAQAAHGFAGSLLTATLLAYEGSAIFFPSMNAVMWKKPAVQRNVAQLRADGHHVAEPVMTQCWEIAGASVRTGPGLPSPGQVAGLVEHIITLTRGAPAADREAL</sequence>
<dbReference type="SUPFAM" id="SSF52507">
    <property type="entry name" value="Homo-oligomeric flavin-containing Cys decarboxylases, HFCD"/>
    <property type="match status" value="1"/>
</dbReference>
<evidence type="ECO:0000259" key="2">
    <source>
        <dbReference type="Pfam" id="PF02441"/>
    </source>
</evidence>
<evidence type="ECO:0000313" key="4">
    <source>
        <dbReference type="Proteomes" id="UP001596004"/>
    </source>
</evidence>
<reference evidence="4" key="1">
    <citation type="journal article" date="2019" name="Int. J. Syst. Evol. Microbiol.">
        <title>The Global Catalogue of Microorganisms (GCM) 10K type strain sequencing project: providing services to taxonomists for standard genome sequencing and annotation.</title>
        <authorList>
            <consortium name="The Broad Institute Genomics Platform"/>
            <consortium name="The Broad Institute Genome Sequencing Center for Infectious Disease"/>
            <person name="Wu L."/>
            <person name="Ma J."/>
        </authorList>
    </citation>
    <scope>NUCLEOTIDE SEQUENCE [LARGE SCALE GENOMIC DNA]</scope>
    <source>
        <strain evidence="4">CGMCC 4.7132</strain>
    </source>
</reference>
<dbReference type="InterPro" id="IPR036551">
    <property type="entry name" value="Flavin_trans-like"/>
</dbReference>
<dbReference type="Pfam" id="PF02441">
    <property type="entry name" value="Flavoprotein"/>
    <property type="match status" value="1"/>
</dbReference>
<feature type="domain" description="Flavoprotein" evidence="2">
    <location>
        <begin position="39"/>
        <end position="175"/>
    </location>
</feature>
<proteinExistence type="predicted"/>
<gene>
    <name evidence="3" type="ORF">ACFO60_09885</name>
</gene>
<accession>A0ABV9CD80</accession>